<dbReference type="InterPro" id="IPR036645">
    <property type="entry name" value="Elafin-like_sf"/>
</dbReference>
<evidence type="ECO:0000313" key="5">
    <source>
        <dbReference type="EMBL" id="SMD30132.1"/>
    </source>
</evidence>
<dbReference type="Pfam" id="PF00095">
    <property type="entry name" value="WAP"/>
    <property type="match status" value="1"/>
</dbReference>
<dbReference type="EMBL" id="HAGQ01000059">
    <property type="protein sequence ID" value="SMD30132.1"/>
    <property type="molecule type" value="Transcribed_RNA"/>
</dbReference>
<feature type="chain" id="PRO_5019778028" evidence="3">
    <location>
        <begin position="24"/>
        <end position="87"/>
    </location>
</feature>
<evidence type="ECO:0000256" key="1">
    <source>
        <dbReference type="ARBA" id="ARBA00002878"/>
    </source>
</evidence>
<evidence type="ECO:0000256" key="3">
    <source>
        <dbReference type="SAM" id="SignalP"/>
    </source>
</evidence>
<evidence type="ECO:0000259" key="4">
    <source>
        <dbReference type="Pfam" id="PF00095"/>
    </source>
</evidence>
<name>A0A482ZJ83_9ARAC</name>
<keyword evidence="2 3" id="KW-0732">Signal</keyword>
<dbReference type="GO" id="GO:0030414">
    <property type="term" value="F:peptidase inhibitor activity"/>
    <property type="evidence" value="ECO:0007669"/>
    <property type="project" value="InterPro"/>
</dbReference>
<dbReference type="Gene3D" id="4.10.75.10">
    <property type="entry name" value="Elafin-like"/>
    <property type="match status" value="1"/>
</dbReference>
<accession>A0A482ZJ83</accession>
<protein>
    <submittedName>
        <fullName evidence="5">U11-Liphistoxin-Lm1b_1</fullName>
    </submittedName>
</protein>
<dbReference type="InterPro" id="IPR008197">
    <property type="entry name" value="WAP_dom"/>
</dbReference>
<proteinExistence type="predicted"/>
<feature type="domain" description="WAP" evidence="4">
    <location>
        <begin position="24"/>
        <end position="64"/>
    </location>
</feature>
<reference evidence="5" key="1">
    <citation type="submission" date="2017-03" db="EMBL/GenBank/DDBJ databases">
        <authorList>
            <person name="QRISCLOUD D."/>
        </authorList>
    </citation>
    <scope>NUCLEOTIDE SEQUENCE</scope>
</reference>
<organism evidence="5">
    <name type="scientific">Liphistius malayanus</name>
    <dbReference type="NCBI Taxonomy" id="1203467"/>
    <lineage>
        <taxon>Eukaryota</taxon>
        <taxon>Metazoa</taxon>
        <taxon>Ecdysozoa</taxon>
        <taxon>Arthropoda</taxon>
        <taxon>Chelicerata</taxon>
        <taxon>Arachnida</taxon>
        <taxon>Araneae</taxon>
        <taxon>Mesothelae</taxon>
        <taxon>Liphistiidae</taxon>
        <taxon>Liphistius</taxon>
    </lineage>
</organism>
<reference evidence="5" key="2">
    <citation type="submission" date="2019-04" db="EMBL/GenBank/DDBJ databases">
        <title>Unravelling the molecular evolution of spider venoms.</title>
        <authorList>
            <person name="Pineda S."/>
        </authorList>
    </citation>
    <scope>NUCLEOTIDE SEQUENCE</scope>
</reference>
<feature type="signal peptide" evidence="3">
    <location>
        <begin position="1"/>
        <end position="23"/>
    </location>
</feature>
<sequence>MKKTLFLALCFLGLFALFHVSEARGYCPTRETVVCVRSINQCCSSRDCPGSDLCCRENCGNKCKRMYPRRTDGVEVLFDSRCKIDEY</sequence>
<comment type="function">
    <text evidence="1">Has antibacterial activity.</text>
</comment>
<dbReference type="GO" id="GO:0005576">
    <property type="term" value="C:extracellular region"/>
    <property type="evidence" value="ECO:0007669"/>
    <property type="project" value="InterPro"/>
</dbReference>
<dbReference type="AlphaFoldDB" id="A0A482ZJ83"/>
<dbReference type="SUPFAM" id="SSF57256">
    <property type="entry name" value="Elafin-like"/>
    <property type="match status" value="1"/>
</dbReference>
<evidence type="ECO:0000256" key="2">
    <source>
        <dbReference type="ARBA" id="ARBA00022729"/>
    </source>
</evidence>